<dbReference type="AlphaFoldDB" id="A0A8H7C4F9"/>
<evidence type="ECO:0000313" key="5">
    <source>
        <dbReference type="EMBL" id="KAF7779158.1"/>
    </source>
</evidence>
<feature type="region of interest" description="Disordered" evidence="1">
    <location>
        <begin position="106"/>
        <end position="208"/>
    </location>
</feature>
<dbReference type="EMBL" id="JABXXO010000013">
    <property type="protein sequence ID" value="KAF7761805.1"/>
    <property type="molecule type" value="Genomic_DNA"/>
</dbReference>
<feature type="compositionally biased region" description="Pro residues" evidence="1">
    <location>
        <begin position="9"/>
        <end position="20"/>
    </location>
</feature>
<evidence type="ECO:0000313" key="3">
    <source>
        <dbReference type="EMBL" id="KAF7761805.1"/>
    </source>
</evidence>
<dbReference type="Proteomes" id="UP000629468">
    <property type="component" value="Unassembled WGS sequence"/>
</dbReference>
<dbReference type="EMBL" id="JABXXO010000004">
    <property type="protein sequence ID" value="KAF7779158.1"/>
    <property type="molecule type" value="Genomic_DNA"/>
</dbReference>
<evidence type="ECO:0000256" key="1">
    <source>
        <dbReference type="SAM" id="MobiDB-lite"/>
    </source>
</evidence>
<dbReference type="EMBL" id="JABXXO010000015">
    <property type="protein sequence ID" value="KAF7760463.1"/>
    <property type="molecule type" value="Genomic_DNA"/>
</dbReference>
<evidence type="ECO:0000313" key="4">
    <source>
        <dbReference type="EMBL" id="KAF7770995.1"/>
    </source>
</evidence>
<feature type="compositionally biased region" description="Basic and acidic residues" evidence="1">
    <location>
        <begin position="195"/>
        <end position="205"/>
    </location>
</feature>
<feature type="region of interest" description="Disordered" evidence="1">
    <location>
        <begin position="356"/>
        <end position="414"/>
    </location>
</feature>
<accession>A0A8H7C4F9</accession>
<name>A0A8H7C4F9_AGABI</name>
<dbReference type="EMBL" id="JABXXO010000009">
    <property type="protein sequence ID" value="KAF7770995.1"/>
    <property type="molecule type" value="Genomic_DNA"/>
</dbReference>
<proteinExistence type="predicted"/>
<protein>
    <submittedName>
        <fullName evidence="3">Uncharacterized protein</fullName>
    </submittedName>
</protein>
<feature type="region of interest" description="Disordered" evidence="1">
    <location>
        <begin position="1"/>
        <end position="60"/>
    </location>
</feature>
<feature type="region of interest" description="Disordered" evidence="1">
    <location>
        <begin position="456"/>
        <end position="557"/>
    </location>
</feature>
<feature type="compositionally biased region" description="Polar residues" evidence="1">
    <location>
        <begin position="137"/>
        <end position="150"/>
    </location>
</feature>
<feature type="compositionally biased region" description="Acidic residues" evidence="1">
    <location>
        <begin position="113"/>
        <end position="129"/>
    </location>
</feature>
<comment type="caution">
    <text evidence="3">The sequence shown here is derived from an EMBL/GenBank/DDBJ whole genome shotgun (WGS) entry which is preliminary data.</text>
</comment>
<organism evidence="3 6">
    <name type="scientific">Agaricus bisporus var. burnettii</name>
    <dbReference type="NCBI Taxonomy" id="192524"/>
    <lineage>
        <taxon>Eukaryota</taxon>
        <taxon>Fungi</taxon>
        <taxon>Dikarya</taxon>
        <taxon>Basidiomycota</taxon>
        <taxon>Agaricomycotina</taxon>
        <taxon>Agaricomycetes</taxon>
        <taxon>Agaricomycetidae</taxon>
        <taxon>Agaricales</taxon>
        <taxon>Agaricineae</taxon>
        <taxon>Agaricaceae</taxon>
        <taxon>Agaricus</taxon>
    </lineage>
</organism>
<reference evidence="3 6" key="1">
    <citation type="journal article" name="Sci. Rep.">
        <title>Telomere-to-telomere assembled and centromere annotated genomes of the two main subspecies of the button mushroom Agaricus bisporus reveal especially polymorphic chromosome ends.</title>
        <authorList>
            <person name="Sonnenberg A.S.M."/>
            <person name="Sedaghat-Telgerd N."/>
            <person name="Lavrijssen B."/>
            <person name="Ohm R.A."/>
            <person name="Hendrickx P.M."/>
            <person name="Scholtmeijer K."/>
            <person name="Baars J.J.P."/>
            <person name="van Peer A."/>
        </authorList>
    </citation>
    <scope>NUCLEOTIDE SEQUENCE [LARGE SCALE GENOMIC DNA]</scope>
    <source>
        <strain evidence="3 6">H119_p4</strain>
    </source>
</reference>
<feature type="compositionally biased region" description="Polar residues" evidence="1">
    <location>
        <begin position="485"/>
        <end position="494"/>
    </location>
</feature>
<feature type="compositionally biased region" description="Low complexity" evidence="1">
    <location>
        <begin position="364"/>
        <end position="378"/>
    </location>
</feature>
<evidence type="ECO:0000313" key="2">
    <source>
        <dbReference type="EMBL" id="KAF7760463.1"/>
    </source>
</evidence>
<sequence>MADHRDRPYPAPRTSRPPSPTGSIRSFASKSSMRSKLSGAFSATKDTLKSLGSPKPKRRNFIEAGLEEVAAKEKTLMERADAEIVPTSQEYEKELDEIREDILASRRRKYAEDSDDDEEVAESSDEENDDAKAAAVPSQTESNLWNQFSTPPAELMTTPPLPSPLDASQTTYGFPTPSPALLDHPALKNTHTPPRSHEVLPDLDKTPTTPRVMKITEAEAYALKVRAANDTDAHVMTGVNMTTEQFESNINKSKDIVGEIVDEEIPASSPALPSEPWTFTEDQITGFRSNLSEILNSMARVTPRMATNPEAIAKELALFVSRIINSEWAEVKVGHMSIASAIREAATYQTPVDIPPPPPAKNVTFAPTPNPTSNAPTPMDVDASPSPARIPAALKGKGKAPPPPPTPQHPITTSPVIASPIKVSAVPKPLGQPQKTGKGKPVTSYMPYKLAVASKPSATNETLAGVTPRMPESGNRRQAMGRDASGSNAPSASAVTAAGRNRDASGSHAPQNPPLSGKDAPGKSGASVTAERGSRSGPPPVPFHTKPGASSRSAEAKNNARAFAARVVPKSYAQAAKAAAAPTTPAPVVMNETIQWAMALKEQCPEMSMQDALKAVAPVVNTPPSSNEVVVPKSKKALAAQKAAQGITGGLNRKSAQFAFSHVVQPERFGDMGKVVDAINRHLVFNKSQMRVQNGRLFKNVVHFYLNLVPSKQGFTLIRDSLYKALEAELPEGDSDMPNAPQSVAHLILKGFDYYTSSYNKRPEDILTGDQVIEAMGSVDQFRGLECVRKPAVVRSRGSKDMAVAFVDVWDSKTGSRTKELVNKVYHIRGKLIKVEYARQREFVPQCQKCWKWNHGTSRCRISHQLCARCGQPHMTKNHTAFATCCGAARKREDWTGECKHEIKCINCKGNHTADSTKCTYKRHQNNISWHDQRRATDMAIEREKRDNRRRTIHQARQLDDEQIIEIPSSSE</sequence>
<gene>
    <name evidence="2" type="ORF">Agabi119p4_11139</name>
    <name evidence="5" type="ORF">Agabi119p4_3503</name>
    <name evidence="4" type="ORF">Agabi119p4_6969</name>
    <name evidence="3" type="ORF">Agabi119p4_9797</name>
</gene>
<evidence type="ECO:0000313" key="6">
    <source>
        <dbReference type="Proteomes" id="UP000629468"/>
    </source>
</evidence>